<proteinExistence type="predicted"/>
<evidence type="ECO:0000313" key="1">
    <source>
        <dbReference type="EMBL" id="KAJ1083208.1"/>
    </source>
</evidence>
<evidence type="ECO:0000313" key="2">
    <source>
        <dbReference type="Proteomes" id="UP001066276"/>
    </source>
</evidence>
<dbReference type="AlphaFoldDB" id="A0AAV7L1M8"/>
<dbReference type="Proteomes" id="UP001066276">
    <property type="component" value="Chromosome 12"/>
</dbReference>
<keyword evidence="2" id="KW-1185">Reference proteome</keyword>
<accession>A0AAV7L1M8</accession>
<organism evidence="1 2">
    <name type="scientific">Pleurodeles waltl</name>
    <name type="common">Iberian ribbed newt</name>
    <dbReference type="NCBI Taxonomy" id="8319"/>
    <lineage>
        <taxon>Eukaryota</taxon>
        <taxon>Metazoa</taxon>
        <taxon>Chordata</taxon>
        <taxon>Craniata</taxon>
        <taxon>Vertebrata</taxon>
        <taxon>Euteleostomi</taxon>
        <taxon>Amphibia</taxon>
        <taxon>Batrachia</taxon>
        <taxon>Caudata</taxon>
        <taxon>Salamandroidea</taxon>
        <taxon>Salamandridae</taxon>
        <taxon>Pleurodelinae</taxon>
        <taxon>Pleurodeles</taxon>
    </lineage>
</organism>
<sequence>MCTLASYHTQASAPLLVHGQAKSKIVVVPEPGASVLCLSEPAAHSSLQGIGKAALCYTTLQYWEPREGEGLLSGSRRTGGLRVALVSYERETQRRRFIRSASAVLGNVMTQPL</sequence>
<gene>
    <name evidence="1" type="ORF">NDU88_003368</name>
</gene>
<protein>
    <submittedName>
        <fullName evidence="1">Uncharacterized protein</fullName>
    </submittedName>
</protein>
<dbReference type="EMBL" id="JANPWB010000016">
    <property type="protein sequence ID" value="KAJ1083208.1"/>
    <property type="molecule type" value="Genomic_DNA"/>
</dbReference>
<reference evidence="1" key="1">
    <citation type="journal article" date="2022" name="bioRxiv">
        <title>Sequencing and chromosome-scale assembly of the giantPleurodeles waltlgenome.</title>
        <authorList>
            <person name="Brown T."/>
            <person name="Elewa A."/>
            <person name="Iarovenko S."/>
            <person name="Subramanian E."/>
            <person name="Araus A.J."/>
            <person name="Petzold A."/>
            <person name="Susuki M."/>
            <person name="Suzuki K.-i.T."/>
            <person name="Hayashi T."/>
            <person name="Toyoda A."/>
            <person name="Oliveira C."/>
            <person name="Osipova E."/>
            <person name="Leigh N.D."/>
            <person name="Simon A."/>
            <person name="Yun M.H."/>
        </authorList>
    </citation>
    <scope>NUCLEOTIDE SEQUENCE</scope>
    <source>
        <strain evidence="1">20211129_DDA</strain>
        <tissue evidence="1">Liver</tissue>
    </source>
</reference>
<comment type="caution">
    <text evidence="1">The sequence shown here is derived from an EMBL/GenBank/DDBJ whole genome shotgun (WGS) entry which is preliminary data.</text>
</comment>
<name>A0AAV7L1M8_PLEWA</name>